<dbReference type="InterPro" id="IPR006405">
    <property type="entry name" value="Nic_PRibTrfase_pncB"/>
</dbReference>
<evidence type="ECO:0000256" key="4">
    <source>
        <dbReference type="ARBA" id="ARBA00022553"/>
    </source>
</evidence>
<keyword evidence="6 9" id="KW-0662">Pyridine nucleotide biosynthesis</keyword>
<dbReference type="Gene3D" id="3.20.140.10">
    <property type="entry name" value="nicotinate phosphoribosyltransferase"/>
    <property type="match status" value="1"/>
</dbReference>
<dbReference type="EMBL" id="JANKAS010000003">
    <property type="protein sequence ID" value="MCR1898288.1"/>
    <property type="molecule type" value="Genomic_DNA"/>
</dbReference>
<sequence length="481" mass="54543">MSFERKLQLATDFYQLSMGNVYYLDDKKEQIAVFDLFIRKNPCGSGYTLVAGLEQIIDYIENLKFDEEDIQLLRENHPEFNEDFLEYLRNFSFSGEIYAIPEGTVVFPNEPIIRVKAPLIEAQLIETTMLTIINHQTLIATKASRVVYAAEGDSVLEFGLRRAHGPEAGLFGARAAIVGGCAATSNVETEYITGLPSKGTMSHSFIQSYNCELDAFRTYAKYNPDNLILLVDTYNTLESGIPHAIEVFKELREKGNLQKGYGIRLDSGDLAYLSKQARKMLNEEGFHDAIISASSDLDEHLIKDLKLQGAGINLWGVGTKMITSYDCPALGAVYKLSQIEDGEIKPKIKISNDAIKITNPGYKKVIRFYDKDTHKALADLIALDHEVIAEDKPLVIFDPIHTWKKRVLSNFYIKELLVPIFVNGKKVYNSPSVEQIRAHAQEQKSTLWEEYQRLINPQIYHVDLSVKLWNLKQELIHRGDH</sequence>
<organism evidence="12 13">
    <name type="scientific">Irregularibacter muris</name>
    <dbReference type="NCBI Taxonomy" id="1796619"/>
    <lineage>
        <taxon>Bacteria</taxon>
        <taxon>Bacillati</taxon>
        <taxon>Bacillota</taxon>
        <taxon>Clostridia</taxon>
        <taxon>Eubacteriales</taxon>
        <taxon>Eubacteriaceae</taxon>
        <taxon>Irregularibacter</taxon>
    </lineage>
</organism>
<evidence type="ECO:0000256" key="5">
    <source>
        <dbReference type="ARBA" id="ARBA00022598"/>
    </source>
</evidence>
<evidence type="ECO:0000259" key="10">
    <source>
        <dbReference type="Pfam" id="PF17767"/>
    </source>
</evidence>
<name>A0AAE3HFQ2_9FIRM</name>
<evidence type="ECO:0000313" key="13">
    <source>
        <dbReference type="Proteomes" id="UP001205748"/>
    </source>
</evidence>
<dbReference type="FunFam" id="3.20.20.70:FF:000076">
    <property type="entry name" value="Nicotinate phosphoribosyltransferase"/>
    <property type="match status" value="1"/>
</dbReference>
<dbReference type="EC" id="6.3.4.21" evidence="3 9"/>
<dbReference type="InterPro" id="IPR040727">
    <property type="entry name" value="NAPRTase_N"/>
</dbReference>
<dbReference type="CDD" id="cd01570">
    <property type="entry name" value="NAPRTase_A"/>
    <property type="match status" value="1"/>
</dbReference>
<evidence type="ECO:0000256" key="1">
    <source>
        <dbReference type="ARBA" id="ARBA00004952"/>
    </source>
</evidence>
<dbReference type="GO" id="GO:0034355">
    <property type="term" value="P:NAD+ biosynthetic process via the salvage pathway"/>
    <property type="evidence" value="ECO:0007669"/>
    <property type="project" value="TreeGrafter"/>
</dbReference>
<dbReference type="SUPFAM" id="SSF54675">
    <property type="entry name" value="Nicotinate/Quinolinate PRTase N-terminal domain-like"/>
    <property type="match status" value="1"/>
</dbReference>
<dbReference type="Pfam" id="PF17767">
    <property type="entry name" value="NAPRTase_N"/>
    <property type="match status" value="1"/>
</dbReference>
<evidence type="ECO:0000259" key="11">
    <source>
        <dbReference type="Pfam" id="PF17956"/>
    </source>
</evidence>
<evidence type="ECO:0000256" key="2">
    <source>
        <dbReference type="ARBA" id="ARBA00010897"/>
    </source>
</evidence>
<dbReference type="NCBIfam" id="NF006695">
    <property type="entry name" value="PRK09243.1-2"/>
    <property type="match status" value="1"/>
</dbReference>
<dbReference type="InterPro" id="IPR036068">
    <property type="entry name" value="Nicotinate_pribotase-like_C"/>
</dbReference>
<evidence type="ECO:0000256" key="8">
    <source>
        <dbReference type="ARBA" id="ARBA00048668"/>
    </source>
</evidence>
<dbReference type="GO" id="GO:0004516">
    <property type="term" value="F:nicotinate phosphoribosyltransferase activity"/>
    <property type="evidence" value="ECO:0007669"/>
    <property type="project" value="UniProtKB-UniRule"/>
</dbReference>
<keyword evidence="13" id="KW-1185">Reference proteome</keyword>
<dbReference type="InterPro" id="IPR041619">
    <property type="entry name" value="NAPRTase_C"/>
</dbReference>
<evidence type="ECO:0000313" key="12">
    <source>
        <dbReference type="EMBL" id="MCR1898288.1"/>
    </source>
</evidence>
<dbReference type="GO" id="GO:0047280">
    <property type="term" value="F:nicotinamide phosphoribosyltransferase activity"/>
    <property type="evidence" value="ECO:0007669"/>
    <property type="project" value="UniProtKB-ARBA"/>
</dbReference>
<evidence type="ECO:0000256" key="7">
    <source>
        <dbReference type="ARBA" id="ARBA00022679"/>
    </source>
</evidence>
<keyword evidence="7 9" id="KW-0808">Transferase</keyword>
<comment type="pathway">
    <text evidence="1 9">Cofactor biosynthesis; NAD(+) biosynthesis; nicotinate D-ribonucleotide from nicotinate: step 1/1.</text>
</comment>
<dbReference type="Gene3D" id="3.20.20.70">
    <property type="entry name" value="Aldolase class I"/>
    <property type="match status" value="1"/>
</dbReference>
<dbReference type="RefSeq" id="WP_257529762.1">
    <property type="nucleotide sequence ID" value="NZ_JANKAS010000003.1"/>
</dbReference>
<feature type="domain" description="Nicotinate phosphoribosyltransferase N-terminal" evidence="10">
    <location>
        <begin position="9"/>
        <end position="134"/>
    </location>
</feature>
<dbReference type="GO" id="GO:0005829">
    <property type="term" value="C:cytosol"/>
    <property type="evidence" value="ECO:0007669"/>
    <property type="project" value="TreeGrafter"/>
</dbReference>
<comment type="PTM">
    <text evidence="9">Transiently phosphorylated on a His residue during the reaction cycle. Phosphorylation strongly increases the affinity for substrates and increases the rate of nicotinate D-ribonucleotide production. Dephosphorylation regenerates the low-affinity form of the enzyme, leading to product release.</text>
</comment>
<accession>A0AAE3HFQ2</accession>
<dbReference type="PANTHER" id="PTHR11098">
    <property type="entry name" value="NICOTINATE PHOSPHORIBOSYLTRANSFERASE"/>
    <property type="match status" value="1"/>
</dbReference>
<dbReference type="PANTHER" id="PTHR11098:SF1">
    <property type="entry name" value="NICOTINATE PHOSPHORIBOSYLTRANSFERASE"/>
    <property type="match status" value="1"/>
</dbReference>
<keyword evidence="12" id="KW-0328">Glycosyltransferase</keyword>
<comment type="catalytic activity">
    <reaction evidence="8 9">
        <text>5-phospho-alpha-D-ribose 1-diphosphate + nicotinate + ATP + H2O = nicotinate beta-D-ribonucleotide + ADP + phosphate + diphosphate</text>
        <dbReference type="Rhea" id="RHEA:36163"/>
        <dbReference type="ChEBI" id="CHEBI:15377"/>
        <dbReference type="ChEBI" id="CHEBI:30616"/>
        <dbReference type="ChEBI" id="CHEBI:32544"/>
        <dbReference type="ChEBI" id="CHEBI:33019"/>
        <dbReference type="ChEBI" id="CHEBI:43474"/>
        <dbReference type="ChEBI" id="CHEBI:57502"/>
        <dbReference type="ChEBI" id="CHEBI:58017"/>
        <dbReference type="ChEBI" id="CHEBI:456216"/>
        <dbReference type="EC" id="6.3.4.21"/>
    </reaction>
</comment>
<evidence type="ECO:0000256" key="9">
    <source>
        <dbReference type="RuleBase" id="RU365100"/>
    </source>
</evidence>
<comment type="similarity">
    <text evidence="2 9">Belongs to the NAPRTase family.</text>
</comment>
<dbReference type="NCBIfam" id="TIGR01513">
    <property type="entry name" value="NAPRTase_put"/>
    <property type="match status" value="1"/>
</dbReference>
<gene>
    <name evidence="12" type="ORF">NSA47_04705</name>
</gene>
<protein>
    <recommendedName>
        <fullName evidence="3 9">Nicotinate phosphoribosyltransferase</fullName>
        <ecNumber evidence="3 9">6.3.4.21</ecNumber>
    </recommendedName>
</protein>
<keyword evidence="4" id="KW-0597">Phosphoprotein</keyword>
<reference evidence="12" key="1">
    <citation type="submission" date="2022-07" db="EMBL/GenBank/DDBJ databases">
        <title>Enhanced cultured diversity of the mouse gut microbiota enables custom-made synthetic communities.</title>
        <authorList>
            <person name="Afrizal A."/>
        </authorList>
    </citation>
    <scope>NUCLEOTIDE SEQUENCE</scope>
    <source>
        <strain evidence="12">DSM 28593</strain>
    </source>
</reference>
<proteinExistence type="inferred from homology"/>
<dbReference type="InterPro" id="IPR007229">
    <property type="entry name" value="Nic_PRibTrfase-Fam"/>
</dbReference>
<dbReference type="Pfam" id="PF17956">
    <property type="entry name" value="NAPRTase_C"/>
    <property type="match status" value="1"/>
</dbReference>
<dbReference type="SUPFAM" id="SSF51690">
    <property type="entry name" value="Nicotinate/Quinolinate PRTase C-terminal domain-like"/>
    <property type="match status" value="1"/>
</dbReference>
<dbReference type="Proteomes" id="UP001205748">
    <property type="component" value="Unassembled WGS sequence"/>
</dbReference>
<dbReference type="InterPro" id="IPR013785">
    <property type="entry name" value="Aldolase_TIM"/>
</dbReference>
<dbReference type="AlphaFoldDB" id="A0AAE3HFQ2"/>
<evidence type="ECO:0000256" key="3">
    <source>
        <dbReference type="ARBA" id="ARBA00013236"/>
    </source>
</evidence>
<feature type="domain" description="Nicotinate phosphoribosyltransferase C-terminal" evidence="11">
    <location>
        <begin position="363"/>
        <end position="472"/>
    </location>
</feature>
<dbReference type="PIRSF" id="PIRSF000484">
    <property type="entry name" value="NAPRT"/>
    <property type="match status" value="1"/>
</dbReference>
<comment type="function">
    <text evidence="9">Catalyzes the first step in the biosynthesis of NAD from nicotinic acid, the ATP-dependent synthesis of beta-nicotinate D-ribonucleotide from nicotinate and 5-phospho-D-ribose 1-phosphate.</text>
</comment>
<evidence type="ECO:0000256" key="6">
    <source>
        <dbReference type="ARBA" id="ARBA00022642"/>
    </source>
</evidence>
<keyword evidence="5 9" id="KW-0436">Ligase</keyword>
<dbReference type="NCBIfam" id="NF009131">
    <property type="entry name" value="PRK12484.1"/>
    <property type="match status" value="1"/>
</dbReference>
<comment type="caution">
    <text evidence="12">The sequence shown here is derived from an EMBL/GenBank/DDBJ whole genome shotgun (WGS) entry which is preliminary data.</text>
</comment>